<reference evidence="6 7" key="1">
    <citation type="submission" date="2017-09" db="EMBL/GenBank/DDBJ databases">
        <title>WGS assembly of Aquilegia coerulea Goldsmith.</title>
        <authorList>
            <person name="Hodges S."/>
            <person name="Kramer E."/>
            <person name="Nordborg M."/>
            <person name="Tomkins J."/>
            <person name="Borevitz J."/>
            <person name="Derieg N."/>
            <person name="Yan J."/>
            <person name="Mihaltcheva S."/>
            <person name="Hayes R.D."/>
            <person name="Rokhsar D."/>
        </authorList>
    </citation>
    <scope>NUCLEOTIDE SEQUENCE [LARGE SCALE GENOMIC DNA]</scope>
    <source>
        <strain evidence="7">cv. Goldsmith</strain>
    </source>
</reference>
<evidence type="ECO:0000256" key="2">
    <source>
        <dbReference type="ARBA" id="ARBA00022771"/>
    </source>
</evidence>
<dbReference type="AlphaFoldDB" id="A0A2G5CLD2"/>
<feature type="domain" description="SWIM-type" evidence="5">
    <location>
        <begin position="482"/>
        <end position="514"/>
    </location>
</feature>
<dbReference type="GO" id="GO:0008270">
    <property type="term" value="F:zinc ion binding"/>
    <property type="evidence" value="ECO:0007669"/>
    <property type="project" value="UniProtKB-KW"/>
</dbReference>
<sequence>MDNLEPGSDLFEINGIRNNTELEEVEMRENAEESLNYDMVPPVANNPKPQMGQYFSSLNDGLEFYNAYAKEAGFSIIRKEYVCFKQGKGSLIEEAEKSRRRVNIFVEGHNHTLSTQRKTHLLRSHREVSSAQKCLSQQFSMVNIPTHQQYNFLGVQAGGFENIGCFQKDLYNYQRDVRKELKGHDAEMFREYLKSEEEKNPSFTYTIDVDDEQRIYRVFWADATSRRDYALYGDVVVFDTTYNTNRYKLILAPLMGVNNHGQTIIFGCAFLSDETIPSFVWLFKQILQAMPGDAPKMIITDQDPAMTNAIAQTLPKRFHRYCSWHILNKFSEKLDAFYKWLESMFEIRLKWVPVYTSHVFSAEMSSSQRAESSHSFFKKYVQEENSLLDFMVQFDRGLQKQRHEALIADNKDVIEKTKLKMFHNILVQMVDIYTNEIFFKFQRELLESFNYKFQIISETDTLRLYKTQRKNLETDKGRQVSYEKDLDHISCSCNKFERMGIPCRHILAYLHKYTDFEKLPSEYILKRWSKSTKSKTVIDQGGMEIVDDRTYFLERSRLSQCCLGVVNKALTSEEAKQILIDALSSAEEKINLLIASSGSEKKDNYTVDYSTSGKRKKMVDCVTDVEMTEQANCYREPNQAREKGCGKRFKGGKEKATGSGKKFEGRLCKGYNQRGVGHDIRTCPKLAGVSLSQS</sequence>
<keyword evidence="2 4" id="KW-0863">Zinc-finger</keyword>
<dbReference type="PANTHER" id="PTHR47718">
    <property type="entry name" value="OS01G0519700 PROTEIN"/>
    <property type="match status" value="1"/>
</dbReference>
<name>A0A2G5CLD2_AQUCA</name>
<keyword evidence="1" id="KW-0479">Metal-binding</keyword>
<dbReference type="PROSITE" id="PS50966">
    <property type="entry name" value="ZF_SWIM"/>
    <property type="match status" value="1"/>
</dbReference>
<dbReference type="InterPro" id="IPR018289">
    <property type="entry name" value="MULE_transposase_dom"/>
</dbReference>
<evidence type="ECO:0000256" key="3">
    <source>
        <dbReference type="ARBA" id="ARBA00022833"/>
    </source>
</evidence>
<proteinExistence type="predicted"/>
<dbReference type="SMART" id="SM00575">
    <property type="entry name" value="ZnF_PMZ"/>
    <property type="match status" value="1"/>
</dbReference>
<dbReference type="Pfam" id="PF10551">
    <property type="entry name" value="MULE"/>
    <property type="match status" value="1"/>
</dbReference>
<accession>A0A2G5CLD2</accession>
<evidence type="ECO:0000313" key="6">
    <source>
        <dbReference type="EMBL" id="PIA32084.1"/>
    </source>
</evidence>
<dbReference type="EMBL" id="KZ305063">
    <property type="protein sequence ID" value="PIA32084.1"/>
    <property type="molecule type" value="Genomic_DNA"/>
</dbReference>
<dbReference type="InterPro" id="IPR006564">
    <property type="entry name" value="Znf_PMZ"/>
</dbReference>
<dbReference type="Proteomes" id="UP000230069">
    <property type="component" value="Unassembled WGS sequence"/>
</dbReference>
<dbReference type="InParanoid" id="A0A2G5CLD2"/>
<evidence type="ECO:0000256" key="4">
    <source>
        <dbReference type="PROSITE-ProRule" id="PRU00325"/>
    </source>
</evidence>
<evidence type="ECO:0000259" key="5">
    <source>
        <dbReference type="PROSITE" id="PS50966"/>
    </source>
</evidence>
<dbReference type="OrthoDB" id="2402896at2759"/>
<keyword evidence="7" id="KW-1185">Reference proteome</keyword>
<evidence type="ECO:0000313" key="7">
    <source>
        <dbReference type="Proteomes" id="UP000230069"/>
    </source>
</evidence>
<organism evidence="6 7">
    <name type="scientific">Aquilegia coerulea</name>
    <name type="common">Rocky mountain columbine</name>
    <dbReference type="NCBI Taxonomy" id="218851"/>
    <lineage>
        <taxon>Eukaryota</taxon>
        <taxon>Viridiplantae</taxon>
        <taxon>Streptophyta</taxon>
        <taxon>Embryophyta</taxon>
        <taxon>Tracheophyta</taxon>
        <taxon>Spermatophyta</taxon>
        <taxon>Magnoliopsida</taxon>
        <taxon>Ranunculales</taxon>
        <taxon>Ranunculaceae</taxon>
        <taxon>Thalictroideae</taxon>
        <taxon>Aquilegia</taxon>
    </lineage>
</organism>
<keyword evidence="3" id="KW-0862">Zinc</keyword>
<dbReference type="InterPro" id="IPR007527">
    <property type="entry name" value="Znf_SWIM"/>
</dbReference>
<gene>
    <name evidence="6" type="ORF">AQUCO_04600031v1</name>
</gene>
<dbReference type="STRING" id="218851.A0A2G5CLD2"/>
<dbReference type="Pfam" id="PF04434">
    <property type="entry name" value="SWIM"/>
    <property type="match status" value="1"/>
</dbReference>
<protein>
    <recommendedName>
        <fullName evidence="5">SWIM-type domain-containing protein</fullName>
    </recommendedName>
</protein>
<evidence type="ECO:0000256" key="1">
    <source>
        <dbReference type="ARBA" id="ARBA00022723"/>
    </source>
</evidence>